<dbReference type="GO" id="GO:0016757">
    <property type="term" value="F:glycosyltransferase activity"/>
    <property type="evidence" value="ECO:0007669"/>
    <property type="project" value="InterPro"/>
</dbReference>
<dbReference type="Pfam" id="PF00534">
    <property type="entry name" value="Glycos_transf_1"/>
    <property type="match status" value="1"/>
</dbReference>
<dbReference type="AlphaFoldDB" id="A0A6J7U964"/>
<dbReference type="PANTHER" id="PTHR45947:SF3">
    <property type="entry name" value="SULFOQUINOVOSYL TRANSFERASE SQD2"/>
    <property type="match status" value="1"/>
</dbReference>
<name>A0A6J7U964_9ZZZZ</name>
<organism evidence="3">
    <name type="scientific">freshwater metagenome</name>
    <dbReference type="NCBI Taxonomy" id="449393"/>
    <lineage>
        <taxon>unclassified sequences</taxon>
        <taxon>metagenomes</taxon>
        <taxon>ecological metagenomes</taxon>
    </lineage>
</organism>
<dbReference type="PANTHER" id="PTHR45947">
    <property type="entry name" value="SULFOQUINOVOSYL TRANSFERASE SQD2"/>
    <property type="match status" value="1"/>
</dbReference>
<dbReference type="CDD" id="cd03801">
    <property type="entry name" value="GT4_PimA-like"/>
    <property type="match status" value="1"/>
</dbReference>
<evidence type="ECO:0000259" key="2">
    <source>
        <dbReference type="Pfam" id="PF13439"/>
    </source>
</evidence>
<reference evidence="3" key="1">
    <citation type="submission" date="2020-05" db="EMBL/GenBank/DDBJ databases">
        <authorList>
            <person name="Chiriac C."/>
            <person name="Salcher M."/>
            <person name="Ghai R."/>
            <person name="Kavagutti S V."/>
        </authorList>
    </citation>
    <scope>NUCLEOTIDE SEQUENCE</scope>
</reference>
<evidence type="ECO:0000313" key="3">
    <source>
        <dbReference type="EMBL" id="CAB5061416.1"/>
    </source>
</evidence>
<proteinExistence type="predicted"/>
<accession>A0A6J7U964</accession>
<dbReference type="EMBL" id="CAFBQQ010000030">
    <property type="protein sequence ID" value="CAB5061416.1"/>
    <property type="molecule type" value="Genomic_DNA"/>
</dbReference>
<feature type="domain" description="Glycosyltransferase subfamily 4-like N-terminal" evidence="2">
    <location>
        <begin position="14"/>
        <end position="184"/>
    </location>
</feature>
<gene>
    <name evidence="3" type="ORF">UFOPK4358_00348</name>
</gene>
<dbReference type="Gene3D" id="3.40.50.2000">
    <property type="entry name" value="Glycogen Phosphorylase B"/>
    <property type="match status" value="2"/>
</dbReference>
<feature type="domain" description="Glycosyl transferase family 1" evidence="1">
    <location>
        <begin position="188"/>
        <end position="337"/>
    </location>
</feature>
<dbReference type="InterPro" id="IPR001296">
    <property type="entry name" value="Glyco_trans_1"/>
</dbReference>
<dbReference type="InterPro" id="IPR028098">
    <property type="entry name" value="Glyco_trans_4-like_N"/>
</dbReference>
<sequence>MNALLISGIYRPEIGGPATYIPALAEQLIAFNNKVQVVTLKNSQAKPINETWTVNYVIRDQFLPFRFARTCLLIIKKIRDSDCIFANGLFQETAIALSLSKNRSVAKVVGDPVWERAFNNGETELKIVDFNKSKLSTKHKLQRIFLGWSLNKFEYITCPSLELKQLIQSWGVKKPIELIPNGISPIASNINSVEFDLISVCRLVKWKNLDKLIKACASANKSLAIVGSGPEEANLKSLASTTGGNVTFFGQLEELEVISTLQKSKAFALLSDYEGLSFSLLQAMACGLPSIVSNIKGNTDVITDGLEGLVVDANDENRLAEVIIELLDSPEKIRKFGLAALLKSQSKYSKREQINKVISLMNNQKEI</sequence>
<evidence type="ECO:0000259" key="1">
    <source>
        <dbReference type="Pfam" id="PF00534"/>
    </source>
</evidence>
<dbReference type="Pfam" id="PF13439">
    <property type="entry name" value="Glyco_transf_4"/>
    <property type="match status" value="1"/>
</dbReference>
<protein>
    <submittedName>
        <fullName evidence="3">Unannotated protein</fullName>
    </submittedName>
</protein>
<dbReference type="SUPFAM" id="SSF53756">
    <property type="entry name" value="UDP-Glycosyltransferase/glycogen phosphorylase"/>
    <property type="match status" value="1"/>
</dbReference>
<dbReference type="InterPro" id="IPR050194">
    <property type="entry name" value="Glycosyltransferase_grp1"/>
</dbReference>